<feature type="region of interest" description="Disordered" evidence="1">
    <location>
        <begin position="239"/>
        <end position="288"/>
    </location>
</feature>
<evidence type="ECO:0000313" key="2">
    <source>
        <dbReference type="EMBL" id="ARF74871.1"/>
    </source>
</evidence>
<accession>A0ABC8BXL9</accession>
<feature type="compositionally biased region" description="Polar residues" evidence="1">
    <location>
        <begin position="240"/>
        <end position="256"/>
    </location>
</feature>
<dbReference type="KEGG" id="kab:B7C62_23535"/>
<reference evidence="2 3" key="1">
    <citation type="submission" date="2017-04" db="EMBL/GenBank/DDBJ databases">
        <title>The complete genome sequence of Streptomyces albolongus YIM 101047, the producer of novel bafilomycins and novel odoriferous sesquiterpenoids.</title>
        <authorList>
            <person name="Yin M."/>
            <person name="Jiang Y."/>
        </authorList>
    </citation>
    <scope>NUCLEOTIDE SEQUENCE [LARGE SCALE GENOMIC DNA]</scope>
    <source>
        <strain evidence="2 3">YIM 101047</strain>
    </source>
</reference>
<protein>
    <submittedName>
        <fullName evidence="2">Uncharacterized protein</fullName>
    </submittedName>
</protein>
<organism evidence="2 3">
    <name type="scientific">Kitasatospora albolonga</name>
    <dbReference type="NCBI Taxonomy" id="68173"/>
    <lineage>
        <taxon>Bacteria</taxon>
        <taxon>Bacillati</taxon>
        <taxon>Actinomycetota</taxon>
        <taxon>Actinomycetes</taxon>
        <taxon>Kitasatosporales</taxon>
        <taxon>Streptomycetaceae</taxon>
        <taxon>Kitasatospora</taxon>
    </lineage>
</organism>
<dbReference type="EMBL" id="CP020563">
    <property type="protein sequence ID" value="ARF74871.1"/>
    <property type="molecule type" value="Genomic_DNA"/>
</dbReference>
<evidence type="ECO:0000313" key="3">
    <source>
        <dbReference type="Proteomes" id="UP000192251"/>
    </source>
</evidence>
<evidence type="ECO:0000256" key="1">
    <source>
        <dbReference type="SAM" id="MobiDB-lite"/>
    </source>
</evidence>
<feature type="compositionally biased region" description="Basic and acidic residues" evidence="1">
    <location>
        <begin position="385"/>
        <end position="409"/>
    </location>
</feature>
<feature type="region of interest" description="Disordered" evidence="1">
    <location>
        <begin position="128"/>
        <end position="169"/>
    </location>
</feature>
<proteinExistence type="predicted"/>
<dbReference type="Proteomes" id="UP000192251">
    <property type="component" value="Chromosome"/>
</dbReference>
<feature type="region of interest" description="Disordered" evidence="1">
    <location>
        <begin position="307"/>
        <end position="409"/>
    </location>
</feature>
<gene>
    <name evidence="2" type="ORF">B7C62_23535</name>
</gene>
<sequence>MVLGRLLRVDEWWREVPEDATGDGWLVDVVIAAVMNGRGLSKGPRMLLARPPVPDGEAAPVLVGVACDAELISTKYHTDSGGRPLYCFVGWLSAPGAGDVPSLGALTEGFPSWARETYERAVGPDWEAVTAPGRRDPRIPGDAPWGPAGAAGSGGGPAGLRTGLPAEPPARLPGAEGPGTWLLPEARAGEYWEGARMSDEPCVLVTGWRESYAPARSVLTHLCGAGVTNPVFDDEPVASGTYNSSKTYGSSGTYVTSEKRAASKGTAVPDEGGASGEHAAPETSGKSRVKELWQAVTEVPKAVSGVVRKMGELPGHLPGRKRPGGKPAGEPSSVPDVSVPGAFTPGVFAVRPPGSPAHDLLLESGWAEEPQGGAGADARSAWPDKPSRAADQPSRRPDSRRPGTEEDEA</sequence>
<name>A0ABC8BXL9_9ACTN</name>
<dbReference type="AlphaFoldDB" id="A0ABC8BXL9"/>
<keyword evidence="3" id="KW-1185">Reference proteome</keyword>
<feature type="compositionally biased region" description="Gly residues" evidence="1">
    <location>
        <begin position="149"/>
        <end position="158"/>
    </location>
</feature>